<accession>A0A937FVF7</accession>
<sequence>METTHILSHWRYYLALESDLEKISRYIEFHPSNNKTYSIELAHLFLTSCSEIDVLFKLICTKFDPSSKASNINNYQDELLNHHFEIVHEYVYLDRFNYGFQPFNQWHEFKVLDWWSAHNKVKHTRDQHFPKANLINTLMAMGALLILNIYFYTINTNSELTIVSIKETMRKLRPMSHFLSLKSQYYPVSIIA</sequence>
<dbReference type="RefSeq" id="WP_202855211.1">
    <property type="nucleotide sequence ID" value="NZ_JAEUGD010000016.1"/>
</dbReference>
<organism evidence="2 3">
    <name type="scientific">Fulvivirga marina</name>
    <dbReference type="NCBI Taxonomy" id="2494733"/>
    <lineage>
        <taxon>Bacteria</taxon>
        <taxon>Pseudomonadati</taxon>
        <taxon>Bacteroidota</taxon>
        <taxon>Cytophagia</taxon>
        <taxon>Cytophagales</taxon>
        <taxon>Fulvivirgaceae</taxon>
        <taxon>Fulvivirga</taxon>
    </lineage>
</organism>
<keyword evidence="3" id="KW-1185">Reference proteome</keyword>
<evidence type="ECO:0000313" key="3">
    <source>
        <dbReference type="Proteomes" id="UP000614216"/>
    </source>
</evidence>
<gene>
    <name evidence="2" type="ORF">JMN32_05090</name>
</gene>
<keyword evidence="1" id="KW-0472">Membrane</keyword>
<dbReference type="Proteomes" id="UP000614216">
    <property type="component" value="Unassembled WGS sequence"/>
</dbReference>
<proteinExistence type="predicted"/>
<dbReference type="EMBL" id="JAEUGD010000016">
    <property type="protein sequence ID" value="MBL6445672.1"/>
    <property type="molecule type" value="Genomic_DNA"/>
</dbReference>
<feature type="transmembrane region" description="Helical" evidence="1">
    <location>
        <begin position="132"/>
        <end position="152"/>
    </location>
</feature>
<evidence type="ECO:0000256" key="1">
    <source>
        <dbReference type="SAM" id="Phobius"/>
    </source>
</evidence>
<protein>
    <submittedName>
        <fullName evidence="2">Uncharacterized protein</fullName>
    </submittedName>
</protein>
<keyword evidence="1" id="KW-0812">Transmembrane</keyword>
<evidence type="ECO:0000313" key="2">
    <source>
        <dbReference type="EMBL" id="MBL6445672.1"/>
    </source>
</evidence>
<keyword evidence="1" id="KW-1133">Transmembrane helix</keyword>
<name>A0A937FVF7_9BACT</name>
<reference evidence="2" key="1">
    <citation type="submission" date="2021-01" db="EMBL/GenBank/DDBJ databases">
        <title>Fulvivirga kasyanovii gen. nov., sp nov., a novel member of the phylum Bacteroidetes isolated from seawater in a mussel farm.</title>
        <authorList>
            <person name="Zhao L.-H."/>
            <person name="Wang Z.-J."/>
        </authorList>
    </citation>
    <scope>NUCLEOTIDE SEQUENCE</scope>
    <source>
        <strain evidence="2">29W222</strain>
    </source>
</reference>
<comment type="caution">
    <text evidence="2">The sequence shown here is derived from an EMBL/GenBank/DDBJ whole genome shotgun (WGS) entry which is preliminary data.</text>
</comment>
<dbReference type="AlphaFoldDB" id="A0A937FVF7"/>